<feature type="region of interest" description="Disordered" evidence="1">
    <location>
        <begin position="42"/>
        <end position="88"/>
    </location>
</feature>
<reference evidence="2 3" key="1">
    <citation type="journal article" date="2017" name="Nat. Commun.">
        <title>Genome assembly with in vitro proximity ligation data and whole-genome triplication in lettuce.</title>
        <authorList>
            <person name="Reyes-Chin-Wo S."/>
            <person name="Wang Z."/>
            <person name="Yang X."/>
            <person name="Kozik A."/>
            <person name="Arikit S."/>
            <person name="Song C."/>
            <person name="Xia L."/>
            <person name="Froenicke L."/>
            <person name="Lavelle D.O."/>
            <person name="Truco M.J."/>
            <person name="Xia R."/>
            <person name="Zhu S."/>
            <person name="Xu C."/>
            <person name="Xu H."/>
            <person name="Xu X."/>
            <person name="Cox K."/>
            <person name="Korf I."/>
            <person name="Meyers B.C."/>
            <person name="Michelmore R.W."/>
        </authorList>
    </citation>
    <scope>NUCLEOTIDE SEQUENCE [LARGE SCALE GENOMIC DNA]</scope>
    <source>
        <strain evidence="3">cv. Salinas</strain>
        <tissue evidence="2">Seedlings</tissue>
    </source>
</reference>
<sequence>MIIGKETTTICSYSGNDILNPPVVIQVGIPAYFSRVLEIQNRETHHNLRRQSQGGNGDEDEEDDDEGDEDANDDDEADEDDEDNDDDK</sequence>
<proteinExistence type="predicted"/>
<protein>
    <submittedName>
        <fullName evidence="2">Uncharacterized protein</fullName>
    </submittedName>
</protein>
<evidence type="ECO:0000256" key="1">
    <source>
        <dbReference type="SAM" id="MobiDB-lite"/>
    </source>
</evidence>
<gene>
    <name evidence="2" type="ORF">LSAT_V11C100035730</name>
</gene>
<name>A0A9R1XTS1_LACSA</name>
<feature type="compositionally biased region" description="Acidic residues" evidence="1">
    <location>
        <begin position="57"/>
        <end position="88"/>
    </location>
</feature>
<dbReference type="AlphaFoldDB" id="A0A9R1XTS1"/>
<dbReference type="Proteomes" id="UP000235145">
    <property type="component" value="Unassembled WGS sequence"/>
</dbReference>
<comment type="caution">
    <text evidence="2">The sequence shown here is derived from an EMBL/GenBank/DDBJ whole genome shotgun (WGS) entry which is preliminary data.</text>
</comment>
<evidence type="ECO:0000313" key="3">
    <source>
        <dbReference type="Proteomes" id="UP000235145"/>
    </source>
</evidence>
<organism evidence="2 3">
    <name type="scientific">Lactuca sativa</name>
    <name type="common">Garden lettuce</name>
    <dbReference type="NCBI Taxonomy" id="4236"/>
    <lineage>
        <taxon>Eukaryota</taxon>
        <taxon>Viridiplantae</taxon>
        <taxon>Streptophyta</taxon>
        <taxon>Embryophyta</taxon>
        <taxon>Tracheophyta</taxon>
        <taxon>Spermatophyta</taxon>
        <taxon>Magnoliopsida</taxon>
        <taxon>eudicotyledons</taxon>
        <taxon>Gunneridae</taxon>
        <taxon>Pentapetalae</taxon>
        <taxon>asterids</taxon>
        <taxon>campanulids</taxon>
        <taxon>Asterales</taxon>
        <taxon>Asteraceae</taxon>
        <taxon>Cichorioideae</taxon>
        <taxon>Cichorieae</taxon>
        <taxon>Lactucinae</taxon>
        <taxon>Lactuca</taxon>
    </lineage>
</organism>
<dbReference type="EMBL" id="NBSK02000001">
    <property type="protein sequence ID" value="KAJ0227185.1"/>
    <property type="molecule type" value="Genomic_DNA"/>
</dbReference>
<accession>A0A9R1XTS1</accession>
<keyword evidence="3" id="KW-1185">Reference proteome</keyword>
<evidence type="ECO:0000313" key="2">
    <source>
        <dbReference type="EMBL" id="KAJ0227185.1"/>
    </source>
</evidence>